<dbReference type="PROSITE" id="PS50878">
    <property type="entry name" value="RT_POL"/>
    <property type="match status" value="1"/>
</dbReference>
<evidence type="ECO:0000256" key="6">
    <source>
        <dbReference type="ARBA" id="ARBA00022801"/>
    </source>
</evidence>
<dbReference type="SUPFAM" id="SSF56672">
    <property type="entry name" value="DNA/RNA polymerases"/>
    <property type="match status" value="1"/>
</dbReference>
<dbReference type="PANTHER" id="PTHR37984:SF5">
    <property type="entry name" value="PROTEIN NYNRIN-LIKE"/>
    <property type="match status" value="1"/>
</dbReference>
<keyword evidence="1" id="KW-0645">Protease</keyword>
<feature type="non-terminal residue" evidence="9">
    <location>
        <position position="861"/>
    </location>
</feature>
<dbReference type="InterPro" id="IPR043128">
    <property type="entry name" value="Rev_trsase/Diguanyl_cyclase"/>
</dbReference>
<keyword evidence="5" id="KW-0255">Endonuclease</keyword>
<dbReference type="GO" id="GO:0006508">
    <property type="term" value="P:proteolysis"/>
    <property type="evidence" value="ECO:0007669"/>
    <property type="project" value="UniProtKB-KW"/>
</dbReference>
<dbReference type="GO" id="GO:0003964">
    <property type="term" value="F:RNA-directed DNA polymerase activity"/>
    <property type="evidence" value="ECO:0007669"/>
    <property type="project" value="UniProtKB-KW"/>
</dbReference>
<keyword evidence="7" id="KW-0695">RNA-directed DNA polymerase</keyword>
<feature type="domain" description="Reverse transcriptase" evidence="8">
    <location>
        <begin position="621"/>
        <end position="800"/>
    </location>
</feature>
<dbReference type="AlphaFoldDB" id="A0A1E1W8R6"/>
<keyword evidence="3" id="KW-0548">Nucleotidyltransferase</keyword>
<evidence type="ECO:0000256" key="4">
    <source>
        <dbReference type="ARBA" id="ARBA00022722"/>
    </source>
</evidence>
<name>A0A1E1W8R6_PECGO</name>
<feature type="non-terminal residue" evidence="9">
    <location>
        <position position="1"/>
    </location>
</feature>
<dbReference type="InterPro" id="IPR043502">
    <property type="entry name" value="DNA/RNA_pol_sf"/>
</dbReference>
<reference evidence="9" key="1">
    <citation type="submission" date="2015-09" db="EMBL/GenBank/DDBJ databases">
        <title>De novo assembly of Pectinophora gossypiella (Pink Bollworm) gut transcriptome.</title>
        <authorList>
            <person name="Tassone E.E."/>
        </authorList>
    </citation>
    <scope>NUCLEOTIDE SEQUENCE</scope>
</reference>
<keyword evidence="2" id="KW-0808">Transferase</keyword>
<gene>
    <name evidence="9" type="ORF">g.14046</name>
</gene>
<keyword evidence="6" id="KW-0378">Hydrolase</keyword>
<keyword evidence="4" id="KW-0540">Nuclease</keyword>
<dbReference type="CDD" id="cd01647">
    <property type="entry name" value="RT_LTR"/>
    <property type="match status" value="1"/>
</dbReference>
<dbReference type="PANTHER" id="PTHR37984">
    <property type="entry name" value="PROTEIN CBG26694"/>
    <property type="match status" value="1"/>
</dbReference>
<dbReference type="InterPro" id="IPR021109">
    <property type="entry name" value="Peptidase_aspartic_dom_sf"/>
</dbReference>
<dbReference type="Gene3D" id="3.10.10.10">
    <property type="entry name" value="HIV Type 1 Reverse Transcriptase, subunit A, domain 1"/>
    <property type="match status" value="1"/>
</dbReference>
<evidence type="ECO:0000259" key="8">
    <source>
        <dbReference type="PROSITE" id="PS50878"/>
    </source>
</evidence>
<dbReference type="GO" id="GO:0008233">
    <property type="term" value="F:peptidase activity"/>
    <property type="evidence" value="ECO:0007669"/>
    <property type="project" value="UniProtKB-KW"/>
</dbReference>
<dbReference type="InterPro" id="IPR050951">
    <property type="entry name" value="Retrovirus_Pol_polyprotein"/>
</dbReference>
<dbReference type="GO" id="GO:0004519">
    <property type="term" value="F:endonuclease activity"/>
    <property type="evidence" value="ECO:0007669"/>
    <property type="project" value="UniProtKB-KW"/>
</dbReference>
<dbReference type="OrthoDB" id="425619at2759"/>
<dbReference type="Gene3D" id="2.40.70.10">
    <property type="entry name" value="Acid Proteases"/>
    <property type="match status" value="1"/>
</dbReference>
<proteinExistence type="predicted"/>
<evidence type="ECO:0000256" key="1">
    <source>
        <dbReference type="ARBA" id="ARBA00022670"/>
    </source>
</evidence>
<accession>A0A1E1W8R6</accession>
<evidence type="ECO:0000256" key="2">
    <source>
        <dbReference type="ARBA" id="ARBA00022679"/>
    </source>
</evidence>
<organism evidence="9">
    <name type="scientific">Pectinophora gossypiella</name>
    <name type="common">Cotton pink bollworm</name>
    <name type="synonym">Depressaria gossypiella</name>
    <dbReference type="NCBI Taxonomy" id="13191"/>
    <lineage>
        <taxon>Eukaryota</taxon>
        <taxon>Metazoa</taxon>
        <taxon>Ecdysozoa</taxon>
        <taxon>Arthropoda</taxon>
        <taxon>Hexapoda</taxon>
        <taxon>Insecta</taxon>
        <taxon>Pterygota</taxon>
        <taxon>Neoptera</taxon>
        <taxon>Endopterygota</taxon>
        <taxon>Lepidoptera</taxon>
        <taxon>Glossata</taxon>
        <taxon>Ditrysia</taxon>
        <taxon>Gelechioidea</taxon>
        <taxon>Gelechiidae</taxon>
        <taxon>Apatetrinae</taxon>
        <taxon>Pectinophora</taxon>
    </lineage>
</organism>
<evidence type="ECO:0000256" key="7">
    <source>
        <dbReference type="ARBA" id="ARBA00022918"/>
    </source>
</evidence>
<sequence length="861" mass="95483">PPVERTLTVVRTPPVSRTPPADATMPVYATSPIDVTLPAEGASHVDVTLLADDESPGVSFMEPGTSAPTVPRPIAPSPYGAPVAASPRGVLEPTHASQVFPSPSSVLMTDEQFSRLLSMCTQSSPAPSPLPPGPQTSNFANCTSRFNGAGDINAFIDAVEMYKQCLGVDDAVALRGLPMLLTDFAASWWRGVKHSTESWVDAVQLLRVTFGPRMPPHKIYRQIFKKEQAEESTDIFVCRVRALIAQLPPDTLPENPVQLDMTYGLLHRRIRERVSRSSFSSFAELLQHARSVEDMLDESRPVIGHNRVTAVTPTTATPAVTTARAIPTQSRPKCIYCKCYGHTREECQKLKNKVEIKKEVAPDPRPVSCFGCGALGVIRSNCPKCKEQSKVVPAVSSTFNSVSAIGVSDLMVPRDRPVVNISVCGLVGSAIVDTGAKQSIGSKSLYNHLVNCGQTFDKVVTELRYADGRSCIEEVNVARVNVTCSNVVTEVCFLMLPHATNSLLGMDFIEGTGMILDFDRNVWYLRNSQPEPMCFEGKTDLVHLSTVELREDEGAHLDLDARNKLTTLLQDNEDIFKLGGAPTKFATHRIDTGDAAPVAGPPYRVTPSKKEIIRLELDKMLDEDVIEDAESDWASPVVLVPKKDGEVRFCVDYRKLNRVTRSDQYPLPLINDLIQSTKANSIMSTIDLKAGYWQIEVAPEDRHKTAFTTPFGTYQFKRMPFGLKNSPATFQRLIDRFRAGLKDVCVVAYLDDLLIVSPDIETHVRDLQQVFDRLRLFGLRANRKKCVFGRDRVVYLGHVLTCRGVEPDPAKVEAVLNMEPPKNLKQMRTFLQTCAWFRKFIPQFSEVARPLTDLTKKNRTW</sequence>
<dbReference type="InterPro" id="IPR000477">
    <property type="entry name" value="RT_dom"/>
</dbReference>
<dbReference type="Pfam" id="PF00078">
    <property type="entry name" value="RVT_1"/>
    <property type="match status" value="1"/>
</dbReference>
<evidence type="ECO:0000256" key="3">
    <source>
        <dbReference type="ARBA" id="ARBA00022695"/>
    </source>
</evidence>
<dbReference type="FunFam" id="3.10.10.10:FF:000007">
    <property type="entry name" value="Retrovirus-related Pol polyprotein from transposon 17.6-like Protein"/>
    <property type="match status" value="1"/>
</dbReference>
<evidence type="ECO:0000256" key="5">
    <source>
        <dbReference type="ARBA" id="ARBA00022759"/>
    </source>
</evidence>
<evidence type="ECO:0000313" key="9">
    <source>
        <dbReference type="EMBL" id="JAT83378.1"/>
    </source>
</evidence>
<protein>
    <recommendedName>
        <fullName evidence="8">Reverse transcriptase domain-containing protein</fullName>
    </recommendedName>
</protein>
<dbReference type="Gene3D" id="3.30.70.270">
    <property type="match status" value="2"/>
</dbReference>
<dbReference type="SUPFAM" id="SSF50630">
    <property type="entry name" value="Acid proteases"/>
    <property type="match status" value="1"/>
</dbReference>
<dbReference type="EMBL" id="GDQN01007676">
    <property type="protein sequence ID" value="JAT83378.1"/>
    <property type="molecule type" value="Transcribed_RNA"/>
</dbReference>